<dbReference type="AlphaFoldDB" id="A0A7W8BDK4"/>
<dbReference type="SUPFAM" id="SSF82171">
    <property type="entry name" value="DPP6 N-terminal domain-like"/>
    <property type="match status" value="1"/>
</dbReference>
<dbReference type="Pfam" id="PF07676">
    <property type="entry name" value="PD40"/>
    <property type="match status" value="1"/>
</dbReference>
<dbReference type="OrthoDB" id="39703at2"/>
<evidence type="ECO:0000256" key="2">
    <source>
        <dbReference type="SAM" id="SignalP"/>
    </source>
</evidence>
<dbReference type="Gene3D" id="2.120.10.30">
    <property type="entry name" value="TolB, C-terminal domain"/>
    <property type="match status" value="1"/>
</dbReference>
<dbReference type="PANTHER" id="PTHR36842">
    <property type="entry name" value="PROTEIN TOLB HOMOLOG"/>
    <property type="match status" value="1"/>
</dbReference>
<accession>A0A7W8BDK4</accession>
<comment type="similarity">
    <text evidence="1">Belongs to the TolB family.</text>
</comment>
<feature type="signal peptide" evidence="2">
    <location>
        <begin position="1"/>
        <end position="20"/>
    </location>
</feature>
<dbReference type="InterPro" id="IPR011042">
    <property type="entry name" value="6-blade_b-propeller_TolB-like"/>
</dbReference>
<dbReference type="InterPro" id="IPR011659">
    <property type="entry name" value="WD40"/>
</dbReference>
<feature type="chain" id="PRO_5038627315" evidence="2">
    <location>
        <begin position="21"/>
        <end position="434"/>
    </location>
</feature>
<dbReference type="Proteomes" id="UP000528608">
    <property type="component" value="Unassembled WGS sequence"/>
</dbReference>
<dbReference type="EMBL" id="JACHJF010000011">
    <property type="protein sequence ID" value="MBB5120311.1"/>
    <property type="molecule type" value="Genomic_DNA"/>
</dbReference>
<proteinExistence type="inferred from homology"/>
<keyword evidence="2" id="KW-0732">Signal</keyword>
<dbReference type="RefSeq" id="WP_146045556.1">
    <property type="nucleotide sequence ID" value="NZ_JACHJF010000011.1"/>
</dbReference>
<organism evidence="3 4">
    <name type="scientific">Streptomyces eurocidicus</name>
    <name type="common">Streptoverticillium eurocidicus</name>
    <dbReference type="NCBI Taxonomy" id="66423"/>
    <lineage>
        <taxon>Bacteria</taxon>
        <taxon>Bacillati</taxon>
        <taxon>Actinomycetota</taxon>
        <taxon>Actinomycetes</taxon>
        <taxon>Kitasatosporales</taxon>
        <taxon>Streptomycetaceae</taxon>
        <taxon>Streptomyces</taxon>
    </lineage>
</organism>
<sequence>MRRLRHAAAAAALLAGFSTALPMTTAAADGRQPRTEQVSVAADGTPANAPVDGGRISGDGRFVVFASRATNLVPGATGDRMKVFLKDLRTGRVELISATPDGSVADDDSTADSISGDGRYVVFSSFATDLTDAARTGRRSDVYVRDRGTGRTELLVRSEDVPSAKSASDGQISDDGRYVAFSSTGGDGVDYIHVRDRREKTTVRIGDRLPWGVYASPVISADGSKVGFKSNGVPTDPPATAGVPGIRRPAPDRRFYVYDIRTRRTRPAAWGLDGEDVRADRISLSPDGRYALFSCTSQHVVENDTNEAGDVFATDLATNGIRLLSLGPGGVQADRSSPVGALMSADNRKVFFTSGATNLVPGDTNDTYDVFARDLATGAVERVSTGVDGAQRTDNARLLGVDRAGGAVLFGSSADQPVPKGSPTVSGLFVRRLA</sequence>
<reference evidence="3 4" key="1">
    <citation type="submission" date="2020-08" db="EMBL/GenBank/DDBJ databases">
        <title>Genomic Encyclopedia of Type Strains, Phase III (KMG-III): the genomes of soil and plant-associated and newly described type strains.</title>
        <authorList>
            <person name="Whitman W."/>
        </authorList>
    </citation>
    <scope>NUCLEOTIDE SEQUENCE [LARGE SCALE GENOMIC DNA]</scope>
    <source>
        <strain evidence="3 4">CECT 3259</strain>
    </source>
</reference>
<protein>
    <submittedName>
        <fullName evidence="3">Tol biopolymer transport system component</fullName>
    </submittedName>
</protein>
<evidence type="ECO:0000256" key="1">
    <source>
        <dbReference type="ARBA" id="ARBA00009820"/>
    </source>
</evidence>
<name>A0A7W8BDK4_STREU</name>
<evidence type="ECO:0000313" key="3">
    <source>
        <dbReference type="EMBL" id="MBB5120311.1"/>
    </source>
</evidence>
<evidence type="ECO:0000313" key="4">
    <source>
        <dbReference type="Proteomes" id="UP000528608"/>
    </source>
</evidence>
<gene>
    <name evidence="3" type="ORF">FHS36_003753</name>
</gene>
<comment type="caution">
    <text evidence="3">The sequence shown here is derived from an EMBL/GenBank/DDBJ whole genome shotgun (WGS) entry which is preliminary data.</text>
</comment>